<dbReference type="SUPFAM" id="SSF53901">
    <property type="entry name" value="Thiolase-like"/>
    <property type="match status" value="1"/>
</dbReference>
<dbReference type="Gene3D" id="3.40.47.10">
    <property type="match status" value="2"/>
</dbReference>
<feature type="region of interest" description="Disordered" evidence="1">
    <location>
        <begin position="340"/>
        <end position="364"/>
    </location>
</feature>
<protein>
    <submittedName>
        <fullName evidence="2">Ketoacyl-ACP synthase III family protein</fullName>
    </submittedName>
</protein>
<reference evidence="2 3" key="1">
    <citation type="submission" date="2023-04" db="EMBL/GenBank/DDBJ databases">
        <title>A novel species of the genus Streptomyces: Streptomyces pakalii sp. nov. isolated from a Mexican soil jungle.</title>
        <authorList>
            <person name="Chavez-Hernandez M.A."/>
            <person name="Ortiz-Alvarez J."/>
            <person name="Villa-Tanaca L."/>
            <person name="Hernandez-Rodriguez C."/>
        </authorList>
    </citation>
    <scope>NUCLEOTIDE SEQUENCE [LARGE SCALE GENOMIC DNA]</scope>
    <source>
        <strain evidence="2 3">ENCB-J15</strain>
    </source>
</reference>
<dbReference type="PANTHER" id="PTHR34069:SF2">
    <property type="entry name" value="BETA-KETOACYL-[ACYL-CARRIER-PROTEIN] SYNTHASE III"/>
    <property type="match status" value="1"/>
</dbReference>
<dbReference type="PANTHER" id="PTHR34069">
    <property type="entry name" value="3-OXOACYL-[ACYL-CARRIER-PROTEIN] SYNTHASE 3"/>
    <property type="match status" value="1"/>
</dbReference>
<dbReference type="Proteomes" id="UP001237194">
    <property type="component" value="Unassembled WGS sequence"/>
</dbReference>
<evidence type="ECO:0000313" key="3">
    <source>
        <dbReference type="Proteomes" id="UP001237194"/>
    </source>
</evidence>
<dbReference type="CDD" id="cd00827">
    <property type="entry name" value="init_cond_enzymes"/>
    <property type="match status" value="1"/>
</dbReference>
<gene>
    <name evidence="2" type="ORF">P5W92_03485</name>
</gene>
<sequence>MRLSGTYGLVCAAWYPSERQTVEDALAAGDVDRRTAADLGYTALPVSAETAPPDMAVAAGQRVLERGDCPARMLSMLLHASVHHQGHDAWSAPHYIADRLSAHHAVPIGLLQQCNGGAIGIELAVSRLQGDPQAGPALVTTGDRFLMPSWHRWRTDYGMAAGDAGTAVLVHRGDELSSDLTLHALATTVASELEVMHRGEDELNADPLGHGPMIDVRRPKRHFVRSIGVDHFTKLAHDRIREAVREALASCGLAPDDPRLRHAVLPRLGAKAMAEAYVPPLTESVAAPLLDLGRATGHLGAGDLNASLADLAIGDRLEPGQYALVLNGGGGFTFTAAVVSRPEPKRPPGRRTARTTDPSTGEPT</sequence>
<dbReference type="EMBL" id="JARWAF010000001">
    <property type="protein sequence ID" value="MDJ1639463.1"/>
    <property type="molecule type" value="Genomic_DNA"/>
</dbReference>
<keyword evidence="3" id="KW-1185">Reference proteome</keyword>
<feature type="compositionally biased region" description="Polar residues" evidence="1">
    <location>
        <begin position="355"/>
        <end position="364"/>
    </location>
</feature>
<name>A0ABT7D109_9ACTN</name>
<evidence type="ECO:0000256" key="1">
    <source>
        <dbReference type="SAM" id="MobiDB-lite"/>
    </source>
</evidence>
<evidence type="ECO:0000313" key="2">
    <source>
        <dbReference type="EMBL" id="MDJ1639463.1"/>
    </source>
</evidence>
<dbReference type="RefSeq" id="WP_283890862.1">
    <property type="nucleotide sequence ID" value="NZ_JARWAF010000001.1"/>
</dbReference>
<organism evidence="2 3">
    <name type="scientific">Streptomyces pakalii</name>
    <dbReference type="NCBI Taxonomy" id="3036494"/>
    <lineage>
        <taxon>Bacteria</taxon>
        <taxon>Bacillati</taxon>
        <taxon>Actinomycetota</taxon>
        <taxon>Actinomycetes</taxon>
        <taxon>Kitasatosporales</taxon>
        <taxon>Streptomycetaceae</taxon>
        <taxon>Streptomyces</taxon>
    </lineage>
</organism>
<dbReference type="InterPro" id="IPR016039">
    <property type="entry name" value="Thiolase-like"/>
</dbReference>
<comment type="caution">
    <text evidence="2">The sequence shown here is derived from an EMBL/GenBank/DDBJ whole genome shotgun (WGS) entry which is preliminary data.</text>
</comment>
<proteinExistence type="predicted"/>
<accession>A0ABT7D109</accession>